<name>A0A0A9H1L4_ARUDO</name>
<organism evidence="1">
    <name type="scientific">Arundo donax</name>
    <name type="common">Giant reed</name>
    <name type="synonym">Donax arundinaceus</name>
    <dbReference type="NCBI Taxonomy" id="35708"/>
    <lineage>
        <taxon>Eukaryota</taxon>
        <taxon>Viridiplantae</taxon>
        <taxon>Streptophyta</taxon>
        <taxon>Embryophyta</taxon>
        <taxon>Tracheophyta</taxon>
        <taxon>Spermatophyta</taxon>
        <taxon>Magnoliopsida</taxon>
        <taxon>Liliopsida</taxon>
        <taxon>Poales</taxon>
        <taxon>Poaceae</taxon>
        <taxon>PACMAD clade</taxon>
        <taxon>Arundinoideae</taxon>
        <taxon>Arundineae</taxon>
        <taxon>Arundo</taxon>
    </lineage>
</organism>
<evidence type="ECO:0000313" key="1">
    <source>
        <dbReference type="EMBL" id="JAE26778.1"/>
    </source>
</evidence>
<accession>A0A0A9H1L4</accession>
<reference evidence="1" key="2">
    <citation type="journal article" date="2015" name="Data Brief">
        <title>Shoot transcriptome of the giant reed, Arundo donax.</title>
        <authorList>
            <person name="Barrero R.A."/>
            <person name="Guerrero F.D."/>
            <person name="Moolhuijzen P."/>
            <person name="Goolsby J.A."/>
            <person name="Tidwell J."/>
            <person name="Bellgard S.E."/>
            <person name="Bellgard M.I."/>
        </authorList>
    </citation>
    <scope>NUCLEOTIDE SEQUENCE</scope>
    <source>
        <tissue evidence="1">Shoot tissue taken approximately 20 cm above the soil surface</tissue>
    </source>
</reference>
<dbReference type="AlphaFoldDB" id="A0A0A9H1L4"/>
<dbReference type="EMBL" id="GBRH01171118">
    <property type="protein sequence ID" value="JAE26778.1"/>
    <property type="molecule type" value="Transcribed_RNA"/>
</dbReference>
<sequence length="58" mass="7047">MRAEWMMVWERKMEAVGKTLLFFAGKMTCLEFHPHLQEVLQRSIPFGRTQRLPKRRSR</sequence>
<reference evidence="1" key="1">
    <citation type="submission" date="2014-09" db="EMBL/GenBank/DDBJ databases">
        <authorList>
            <person name="Magalhaes I.L.F."/>
            <person name="Oliveira U."/>
            <person name="Santos F.R."/>
            <person name="Vidigal T.H.D.A."/>
            <person name="Brescovit A.D."/>
            <person name="Santos A.J."/>
        </authorList>
    </citation>
    <scope>NUCLEOTIDE SEQUENCE</scope>
    <source>
        <tissue evidence="1">Shoot tissue taken approximately 20 cm above the soil surface</tissue>
    </source>
</reference>
<proteinExistence type="predicted"/>
<protein>
    <submittedName>
        <fullName evidence="1">Uncharacterized protein</fullName>
    </submittedName>
</protein>